<evidence type="ECO:0000256" key="1">
    <source>
        <dbReference type="SAM" id="MobiDB-lite"/>
    </source>
</evidence>
<reference evidence="4" key="1">
    <citation type="submission" date="2022-08" db="EMBL/GenBank/DDBJ databases">
        <authorList>
            <consortium name="DOE Joint Genome Institute"/>
            <person name="Min B."/>
            <person name="Riley R."/>
            <person name="Sierra-Patev S."/>
            <person name="Naranjo-Ortiz M."/>
            <person name="Looney B."/>
            <person name="Konkel Z."/>
            <person name="Slot J.C."/>
            <person name="Sakamoto Y."/>
            <person name="Steenwyk J.L."/>
            <person name="Rokas A."/>
            <person name="Carro J."/>
            <person name="Camarero S."/>
            <person name="Ferreira P."/>
            <person name="Molpeceres G."/>
            <person name="Ruiz-Duenas F.J."/>
            <person name="Serrano A."/>
            <person name="Henrissat B."/>
            <person name="Drula E."/>
            <person name="Hughes K.W."/>
            <person name="Mata J.L."/>
            <person name="Ishikawa N.K."/>
            <person name="Vargas-Isla R."/>
            <person name="Ushijima S."/>
            <person name="Smith C.A."/>
            <person name="Ahrendt S."/>
            <person name="Andreopoulos W."/>
            <person name="He G."/>
            <person name="Labutti K."/>
            <person name="Lipzen A."/>
            <person name="Ng V."/>
            <person name="Sandor L."/>
            <person name="Barry K."/>
            <person name="Martinez A.T."/>
            <person name="Xiao Y."/>
            <person name="Gibbons J.G."/>
            <person name="Terashima K."/>
            <person name="Hibbett D.S."/>
            <person name="Grigoriev I.V."/>
        </authorList>
    </citation>
    <scope>NUCLEOTIDE SEQUENCE</scope>
    <source>
        <strain evidence="4">TFB9207</strain>
    </source>
</reference>
<dbReference type="InterPro" id="IPR001005">
    <property type="entry name" value="SANT/Myb"/>
</dbReference>
<feature type="compositionally biased region" description="Polar residues" evidence="1">
    <location>
        <begin position="258"/>
        <end position="277"/>
    </location>
</feature>
<dbReference type="PROSITE" id="PS51294">
    <property type="entry name" value="HTH_MYB"/>
    <property type="match status" value="1"/>
</dbReference>
<name>A0AA38PE11_9AGAR</name>
<evidence type="ECO:0000313" key="5">
    <source>
        <dbReference type="Proteomes" id="UP001163846"/>
    </source>
</evidence>
<feature type="compositionally biased region" description="Polar residues" evidence="1">
    <location>
        <begin position="221"/>
        <end position="250"/>
    </location>
</feature>
<dbReference type="PROSITE" id="PS50090">
    <property type="entry name" value="MYB_LIKE"/>
    <property type="match status" value="1"/>
</dbReference>
<feature type="domain" description="Myb-like" evidence="2">
    <location>
        <begin position="357"/>
        <end position="412"/>
    </location>
</feature>
<organism evidence="4 5">
    <name type="scientific">Lentinula raphanica</name>
    <dbReference type="NCBI Taxonomy" id="153919"/>
    <lineage>
        <taxon>Eukaryota</taxon>
        <taxon>Fungi</taxon>
        <taxon>Dikarya</taxon>
        <taxon>Basidiomycota</taxon>
        <taxon>Agaricomycotina</taxon>
        <taxon>Agaricomycetes</taxon>
        <taxon>Agaricomycetidae</taxon>
        <taxon>Agaricales</taxon>
        <taxon>Marasmiineae</taxon>
        <taxon>Omphalotaceae</taxon>
        <taxon>Lentinula</taxon>
    </lineage>
</organism>
<keyword evidence="5" id="KW-1185">Reference proteome</keyword>
<feature type="region of interest" description="Disordered" evidence="1">
    <location>
        <begin position="212"/>
        <end position="365"/>
    </location>
</feature>
<gene>
    <name evidence="4" type="ORF">F5878DRAFT_658715</name>
</gene>
<dbReference type="Gene3D" id="1.10.10.60">
    <property type="entry name" value="Homeodomain-like"/>
    <property type="match status" value="1"/>
</dbReference>
<dbReference type="PANTHER" id="PTHR22705">
    <property type="entry name" value="ZINC FINGER, ZZ DOMAIN CONTAINING 3"/>
    <property type="match status" value="1"/>
</dbReference>
<evidence type="ECO:0000313" key="4">
    <source>
        <dbReference type="EMBL" id="KAJ3841192.1"/>
    </source>
</evidence>
<dbReference type="SMART" id="SM00717">
    <property type="entry name" value="SANT"/>
    <property type="match status" value="1"/>
</dbReference>
<dbReference type="InterPro" id="IPR017930">
    <property type="entry name" value="Myb_dom"/>
</dbReference>
<proteinExistence type="predicted"/>
<dbReference type="Proteomes" id="UP001163846">
    <property type="component" value="Unassembled WGS sequence"/>
</dbReference>
<dbReference type="Pfam" id="PF00249">
    <property type="entry name" value="Myb_DNA-binding"/>
    <property type="match status" value="1"/>
</dbReference>
<protein>
    <recommendedName>
        <fullName evidence="6">ZZ-type zinc finger-containing protein 3</fullName>
    </recommendedName>
</protein>
<dbReference type="AlphaFoldDB" id="A0AA38PE11"/>
<dbReference type="PANTHER" id="PTHR22705:SF0">
    <property type="entry name" value="ZZ-TYPE ZINC FINGER-CONTAINING PROTEIN 3"/>
    <property type="match status" value="1"/>
</dbReference>
<dbReference type="SUPFAM" id="SSF46689">
    <property type="entry name" value="Homeodomain-like"/>
    <property type="match status" value="1"/>
</dbReference>
<sequence length="421" mass="47078">MEDKRAKTLQALSTFIDKQRALLTRTHADITRLNELRSRAVEHPEEFERNLSKELNDGAFKLSELEEAADSPPKGIEWSLFTNHNPAPLQALAAKSKQQPPPLVASTPSISDFQRHIRDAKSKILDPVYSRWNLSLNPVVEREDDDEKGQLPVDPAALKKAKDREKIEKLKKNRIMPSGLTFMPSGHRTRGPGGVFIRRDVVDESMDVDISLDVDGGSEHAQPSLSTDLPLGSNDSSPTRPPSIKSQQLPATPLTPMDESSSFQKSTSCLKGSNMNSLGGKDVKAAKSLPPSLSTRQRRRSSRTVSSCPNDIHVETSAFPPTPDSMTLPDKELEPEESFEKDDTPSQQVLGKRARPKSETYKQAWSTSEQQLLEALLEEIPEGEKNRWKKISRAMNGRRTPRQVASRVQKYFEKLKKFGIE</sequence>
<evidence type="ECO:0000259" key="3">
    <source>
        <dbReference type="PROSITE" id="PS51294"/>
    </source>
</evidence>
<dbReference type="CDD" id="cd00167">
    <property type="entry name" value="SANT"/>
    <property type="match status" value="1"/>
</dbReference>
<dbReference type="InterPro" id="IPR009057">
    <property type="entry name" value="Homeodomain-like_sf"/>
</dbReference>
<dbReference type="InterPro" id="IPR037830">
    <property type="entry name" value="ZZZ3"/>
</dbReference>
<dbReference type="EMBL" id="MU806048">
    <property type="protein sequence ID" value="KAJ3841192.1"/>
    <property type="molecule type" value="Genomic_DNA"/>
</dbReference>
<feature type="domain" description="HTH myb-type" evidence="3">
    <location>
        <begin position="362"/>
        <end position="416"/>
    </location>
</feature>
<evidence type="ECO:0008006" key="6">
    <source>
        <dbReference type="Google" id="ProtNLM"/>
    </source>
</evidence>
<evidence type="ECO:0000259" key="2">
    <source>
        <dbReference type="PROSITE" id="PS50090"/>
    </source>
</evidence>
<accession>A0AA38PE11</accession>
<comment type="caution">
    <text evidence="4">The sequence shown here is derived from an EMBL/GenBank/DDBJ whole genome shotgun (WGS) entry which is preliminary data.</text>
</comment>